<feature type="domain" description="Cytochrome c-type biogenesis protein H TPR" evidence="8">
    <location>
        <begin position="148"/>
        <end position="269"/>
    </location>
</feature>
<dbReference type="SUPFAM" id="SSF48452">
    <property type="entry name" value="TPR-like"/>
    <property type="match status" value="2"/>
</dbReference>
<keyword evidence="2" id="KW-0677">Repeat</keyword>
<dbReference type="NCBIfam" id="TIGR03142">
    <property type="entry name" value="cytochro_ccmI"/>
    <property type="match status" value="1"/>
</dbReference>
<keyword evidence="7" id="KW-0472">Membrane</keyword>
<gene>
    <name evidence="9" type="ORF">FRZ61_48890</name>
</gene>
<feature type="region of interest" description="Disordered" evidence="6">
    <location>
        <begin position="293"/>
        <end position="313"/>
    </location>
</feature>
<keyword evidence="10" id="KW-1185">Reference proteome</keyword>
<comment type="subcellular location">
    <subcellularLocation>
        <location evidence="1">Cell envelope</location>
    </subcellularLocation>
</comment>
<dbReference type="InterPro" id="IPR051263">
    <property type="entry name" value="C-type_cytochrome_biogenesis"/>
</dbReference>
<dbReference type="GO" id="GO:0017004">
    <property type="term" value="P:cytochrome complex assembly"/>
    <property type="evidence" value="ECO:0007669"/>
    <property type="project" value="UniProtKB-KW"/>
</dbReference>
<evidence type="ECO:0000256" key="1">
    <source>
        <dbReference type="ARBA" id="ARBA00004196"/>
    </source>
</evidence>
<name>A0A5J6NAP5_9PROT</name>
<keyword evidence="3" id="KW-0201">Cytochrome c-type biogenesis</keyword>
<keyword evidence="7" id="KW-0812">Transmembrane</keyword>
<dbReference type="PANTHER" id="PTHR47870:SF1">
    <property type="entry name" value="CYTOCHROME C-TYPE BIOGENESIS PROTEIN CCMH"/>
    <property type="match status" value="1"/>
</dbReference>
<dbReference type="KEGG" id="hadh:FRZ61_48890"/>
<evidence type="ECO:0000256" key="5">
    <source>
        <dbReference type="PROSITE-ProRule" id="PRU00339"/>
    </source>
</evidence>
<feature type="transmembrane region" description="Helical" evidence="7">
    <location>
        <begin position="94"/>
        <end position="111"/>
    </location>
</feature>
<feature type="transmembrane region" description="Helical" evidence="7">
    <location>
        <begin position="6"/>
        <end position="25"/>
    </location>
</feature>
<evidence type="ECO:0000256" key="7">
    <source>
        <dbReference type="SAM" id="Phobius"/>
    </source>
</evidence>
<evidence type="ECO:0000256" key="2">
    <source>
        <dbReference type="ARBA" id="ARBA00022737"/>
    </source>
</evidence>
<feature type="domain" description="Cytochrome c-type biogenesis protein H TPR" evidence="8">
    <location>
        <begin position="326"/>
        <end position="456"/>
    </location>
</feature>
<protein>
    <recommendedName>
        <fullName evidence="8">Cytochrome c-type biogenesis protein H TPR domain-containing protein</fullName>
    </recommendedName>
</protein>
<dbReference type="Proteomes" id="UP000325797">
    <property type="component" value="Chromosome"/>
</dbReference>
<keyword evidence="7" id="KW-1133">Transmembrane helix</keyword>
<dbReference type="PANTHER" id="PTHR47870">
    <property type="entry name" value="CYTOCHROME C-TYPE BIOGENESIS PROTEIN CCMH"/>
    <property type="match status" value="1"/>
</dbReference>
<dbReference type="Pfam" id="PF23914">
    <property type="entry name" value="TPR_CcmH_CycH"/>
    <property type="match status" value="2"/>
</dbReference>
<dbReference type="InterPro" id="IPR056413">
    <property type="entry name" value="TPR_CcmH_CycH"/>
</dbReference>
<dbReference type="InterPro" id="IPR011990">
    <property type="entry name" value="TPR-like_helical_dom_sf"/>
</dbReference>
<evidence type="ECO:0000256" key="3">
    <source>
        <dbReference type="ARBA" id="ARBA00022748"/>
    </source>
</evidence>
<dbReference type="InterPro" id="IPR019734">
    <property type="entry name" value="TPR_rpt"/>
</dbReference>
<sequence>MILLLWLAIALLTLGILLGLLWPLLRPEEPPQPVEGDAAVYRDQLGELRRDRERGLITADAASAAQIEIERRLLATTGDSAPVRRQTTATRRRLALVLAILLAAGAALLYLELGRPGLPDQPMRMIASAPLPIDKEIPAPSPALQPIADQAKSLAAQLDANPSDAAGWAKLGDLYLALQRFDDAATALEQAIQQGADPKLTQSRYGEALTQQAEGQVTPDAAAALRKGLAADPTDPRARFYLALGDAEAGRLDEALAAWHQLLAEAPSDAGWRPMVEQTIAAAERAKAGMAATAAPPAATGGGGSGAGGPSADDMAAMANLTPEQRDATIRSMVEGLAQRLQSDPSDLEGWLKLARSYGVLGESDKALDALGHAATLAPERTDIQLDYAGALLQATPEASPLPAAFDESLARVRAKEPGNLALLYFDGLGAARSGKPAEARQLWTKLLAALPADAPLRDRLQQEIDALPAQ</sequence>
<dbReference type="EMBL" id="CP042582">
    <property type="protein sequence ID" value="QEX24946.1"/>
    <property type="molecule type" value="Genomic_DNA"/>
</dbReference>
<reference evidence="9 10" key="1">
    <citation type="submission" date="2019-08" db="EMBL/GenBank/DDBJ databases">
        <title>Hyperibacter terrae gen. nov., sp. nov. and Hyperibacter viscosus sp. nov., two new members in the family Rhodospirillaceae isolated from the rhizosphere of Hypericum perforatum.</title>
        <authorList>
            <person name="Noviana Z."/>
        </authorList>
    </citation>
    <scope>NUCLEOTIDE SEQUENCE [LARGE SCALE GENOMIC DNA]</scope>
    <source>
        <strain evidence="9 10">R5959</strain>
    </source>
</reference>
<evidence type="ECO:0000259" key="8">
    <source>
        <dbReference type="Pfam" id="PF23914"/>
    </source>
</evidence>
<dbReference type="AlphaFoldDB" id="A0A5J6NAP5"/>
<organism evidence="9 10">
    <name type="scientific">Hypericibacter adhaerens</name>
    <dbReference type="NCBI Taxonomy" id="2602016"/>
    <lineage>
        <taxon>Bacteria</taxon>
        <taxon>Pseudomonadati</taxon>
        <taxon>Pseudomonadota</taxon>
        <taxon>Alphaproteobacteria</taxon>
        <taxon>Rhodospirillales</taxon>
        <taxon>Dongiaceae</taxon>
        <taxon>Hypericibacter</taxon>
    </lineage>
</organism>
<proteinExistence type="predicted"/>
<dbReference type="Gene3D" id="1.25.40.10">
    <property type="entry name" value="Tetratricopeptide repeat domain"/>
    <property type="match status" value="2"/>
</dbReference>
<accession>A0A5J6NAP5</accession>
<keyword evidence="4 5" id="KW-0802">TPR repeat</keyword>
<dbReference type="GO" id="GO:0030313">
    <property type="term" value="C:cell envelope"/>
    <property type="evidence" value="ECO:0007669"/>
    <property type="project" value="UniProtKB-SubCell"/>
</dbReference>
<dbReference type="PROSITE" id="PS50005">
    <property type="entry name" value="TPR"/>
    <property type="match status" value="2"/>
</dbReference>
<dbReference type="SMART" id="SM00028">
    <property type="entry name" value="TPR"/>
    <property type="match status" value="4"/>
</dbReference>
<evidence type="ECO:0000256" key="6">
    <source>
        <dbReference type="SAM" id="MobiDB-lite"/>
    </source>
</evidence>
<feature type="compositionally biased region" description="Gly residues" evidence="6">
    <location>
        <begin position="300"/>
        <end position="309"/>
    </location>
</feature>
<feature type="repeat" description="TPR" evidence="5">
    <location>
        <begin position="165"/>
        <end position="198"/>
    </location>
</feature>
<evidence type="ECO:0000313" key="9">
    <source>
        <dbReference type="EMBL" id="QEX24946.1"/>
    </source>
</evidence>
<dbReference type="InterPro" id="IPR017560">
    <property type="entry name" value="Cyt_c_biogenesis_CcmI"/>
</dbReference>
<dbReference type="OrthoDB" id="9815847at2"/>
<evidence type="ECO:0000313" key="10">
    <source>
        <dbReference type="Proteomes" id="UP000325797"/>
    </source>
</evidence>
<dbReference type="GO" id="GO:0005886">
    <property type="term" value="C:plasma membrane"/>
    <property type="evidence" value="ECO:0007669"/>
    <property type="project" value="TreeGrafter"/>
</dbReference>
<evidence type="ECO:0000256" key="4">
    <source>
        <dbReference type="ARBA" id="ARBA00022803"/>
    </source>
</evidence>
<feature type="repeat" description="TPR" evidence="5">
    <location>
        <begin position="348"/>
        <end position="381"/>
    </location>
</feature>
<dbReference type="RefSeq" id="WP_151120226.1">
    <property type="nucleotide sequence ID" value="NZ_CP042582.1"/>
</dbReference>